<dbReference type="UniPathway" id="UPA00002">
    <property type="reaction ID" value="UER00468"/>
</dbReference>
<comment type="subcellular location">
    <subcellularLocation>
        <location evidence="7">Cytoplasm</location>
    </subcellularLocation>
</comment>
<dbReference type="InterPro" id="IPR011343">
    <property type="entry name" value="DeoC"/>
</dbReference>
<keyword evidence="3 7" id="KW-0456">Lyase</keyword>
<dbReference type="InterPro" id="IPR028581">
    <property type="entry name" value="DeoC_typeI"/>
</dbReference>
<dbReference type="Gene3D" id="3.20.20.70">
    <property type="entry name" value="Aldolase class I"/>
    <property type="match status" value="1"/>
</dbReference>
<dbReference type="RefSeq" id="WP_203882054.1">
    <property type="nucleotide sequence ID" value="NZ_BAABHH010000007.1"/>
</dbReference>
<evidence type="ECO:0000256" key="7">
    <source>
        <dbReference type="HAMAP-Rule" id="MF_00114"/>
    </source>
</evidence>
<comment type="similarity">
    <text evidence="1 7">Belongs to the DeoC/FbaB aldolase family. DeoC type 1 subfamily.</text>
</comment>
<dbReference type="EMBL" id="BONV01000005">
    <property type="protein sequence ID" value="GIG78565.1"/>
    <property type="molecule type" value="Genomic_DNA"/>
</dbReference>
<dbReference type="Proteomes" id="UP000630097">
    <property type="component" value="Unassembled WGS sequence"/>
</dbReference>
<comment type="pathway">
    <text evidence="7">Carbohydrate degradation; 2-deoxy-D-ribose 1-phosphate degradation; D-glyceraldehyde 3-phosphate and acetaldehyde from 2-deoxy-alpha-D-ribose 1-phosphate: step 2/2.</text>
</comment>
<dbReference type="EC" id="4.1.2.4" evidence="7"/>
<comment type="caution">
    <text evidence="8">The sequence shown here is derived from an EMBL/GenBank/DDBJ whole genome shotgun (WGS) entry which is preliminary data.</text>
</comment>
<dbReference type="NCBIfam" id="TIGR00126">
    <property type="entry name" value="deoC"/>
    <property type="match status" value="1"/>
</dbReference>
<name>A0A8J3M3M9_9ACTN</name>
<protein>
    <recommendedName>
        <fullName evidence="7">Deoxyribose-phosphate aldolase</fullName>
        <shortName evidence="7">DERA</shortName>
        <ecNumber evidence="7">4.1.2.4</ecNumber>
    </recommendedName>
    <alternativeName>
        <fullName evidence="7">2-deoxy-D-ribose 5-phosphate aldolase</fullName>
    </alternativeName>
    <alternativeName>
        <fullName evidence="7">Phosphodeoxyriboaldolase</fullName>
        <shortName evidence="7">Deoxyriboaldolase</shortName>
    </alternativeName>
</protein>
<comment type="catalytic activity">
    <reaction evidence="5 7">
        <text>2-deoxy-D-ribose 5-phosphate = D-glyceraldehyde 3-phosphate + acetaldehyde</text>
        <dbReference type="Rhea" id="RHEA:12821"/>
        <dbReference type="ChEBI" id="CHEBI:15343"/>
        <dbReference type="ChEBI" id="CHEBI:59776"/>
        <dbReference type="ChEBI" id="CHEBI:62877"/>
        <dbReference type="EC" id="4.1.2.4"/>
    </reaction>
</comment>
<dbReference type="GO" id="GO:0009264">
    <property type="term" value="P:deoxyribonucleotide catabolic process"/>
    <property type="evidence" value="ECO:0007669"/>
    <property type="project" value="UniProtKB-UniRule"/>
</dbReference>
<gene>
    <name evidence="7 8" type="primary">deoC</name>
    <name evidence="8" type="ORF">Pka01_16920</name>
</gene>
<dbReference type="SUPFAM" id="SSF51569">
    <property type="entry name" value="Aldolase"/>
    <property type="match status" value="1"/>
</dbReference>
<keyword evidence="2 7" id="KW-0963">Cytoplasm</keyword>
<keyword evidence="9" id="KW-1185">Reference proteome</keyword>
<evidence type="ECO:0000256" key="5">
    <source>
        <dbReference type="ARBA" id="ARBA00048791"/>
    </source>
</evidence>
<dbReference type="PIRSF" id="PIRSF001357">
    <property type="entry name" value="DeoC"/>
    <property type="match status" value="1"/>
</dbReference>
<keyword evidence="4 7" id="KW-0704">Schiff base</keyword>
<feature type="active site" description="Proton donor/acceptor" evidence="7">
    <location>
        <position position="190"/>
    </location>
</feature>
<dbReference type="FunFam" id="3.20.20.70:FF:000044">
    <property type="entry name" value="Deoxyribose-phosphate aldolase"/>
    <property type="match status" value="1"/>
</dbReference>
<dbReference type="GO" id="GO:0006018">
    <property type="term" value="P:2-deoxyribose 1-phosphate catabolic process"/>
    <property type="evidence" value="ECO:0007669"/>
    <property type="project" value="UniProtKB-UniRule"/>
</dbReference>
<evidence type="ECO:0000256" key="4">
    <source>
        <dbReference type="ARBA" id="ARBA00023270"/>
    </source>
</evidence>
<sequence>MTATVRGYTYAQVAKMIDHSLLRPELTLAEVGEGCRVAGAYDVASVCCRPADVPFVTGLLSGGSVAVGTVVGFPHGANTTAVKAFEARRAREDGATEFDMVLNIGWLRSGELARVQEDVAAVVEAAEGGIVKVILENAYLTDEQKVAACKTVEAAGAHYVKTSTGFAPSGATLPDLRLMATSVSPNVKVKAAHGVRTLDALLDVMDTGATRCGATATAAILDDFRERDRS</sequence>
<dbReference type="GO" id="GO:0004139">
    <property type="term" value="F:deoxyribose-phosphate aldolase activity"/>
    <property type="evidence" value="ECO:0007669"/>
    <property type="project" value="UniProtKB-UniRule"/>
</dbReference>
<feature type="active site" description="Proton donor/acceptor" evidence="7">
    <location>
        <position position="99"/>
    </location>
</feature>
<evidence type="ECO:0000256" key="3">
    <source>
        <dbReference type="ARBA" id="ARBA00023239"/>
    </source>
</evidence>
<dbReference type="PANTHER" id="PTHR10889">
    <property type="entry name" value="DEOXYRIBOSE-PHOSPHATE ALDOLASE"/>
    <property type="match status" value="1"/>
</dbReference>
<dbReference type="CDD" id="cd00959">
    <property type="entry name" value="DeoC"/>
    <property type="match status" value="1"/>
</dbReference>
<reference evidence="8 9" key="1">
    <citation type="submission" date="2021-01" db="EMBL/GenBank/DDBJ databases">
        <title>Whole genome shotgun sequence of Planotetraspora kaengkrachanensis NBRC 104272.</title>
        <authorList>
            <person name="Komaki H."/>
            <person name="Tamura T."/>
        </authorList>
    </citation>
    <scope>NUCLEOTIDE SEQUENCE [LARGE SCALE GENOMIC DNA]</scope>
    <source>
        <strain evidence="8 9">NBRC 104272</strain>
    </source>
</reference>
<accession>A0A8J3M3M9</accession>
<evidence type="ECO:0000256" key="1">
    <source>
        <dbReference type="ARBA" id="ARBA00010936"/>
    </source>
</evidence>
<dbReference type="AlphaFoldDB" id="A0A8J3M3M9"/>
<organism evidence="8 9">
    <name type="scientific">Planotetraspora kaengkrachanensis</name>
    <dbReference type="NCBI Taxonomy" id="575193"/>
    <lineage>
        <taxon>Bacteria</taxon>
        <taxon>Bacillati</taxon>
        <taxon>Actinomycetota</taxon>
        <taxon>Actinomycetes</taxon>
        <taxon>Streptosporangiales</taxon>
        <taxon>Streptosporangiaceae</taxon>
        <taxon>Planotetraspora</taxon>
    </lineage>
</organism>
<dbReference type="GO" id="GO:0016052">
    <property type="term" value="P:carbohydrate catabolic process"/>
    <property type="evidence" value="ECO:0007669"/>
    <property type="project" value="TreeGrafter"/>
</dbReference>
<dbReference type="GO" id="GO:0005737">
    <property type="term" value="C:cytoplasm"/>
    <property type="evidence" value="ECO:0007669"/>
    <property type="project" value="UniProtKB-SubCell"/>
</dbReference>
<evidence type="ECO:0000256" key="6">
    <source>
        <dbReference type="ARBA" id="ARBA00056337"/>
    </source>
</evidence>
<evidence type="ECO:0000313" key="8">
    <source>
        <dbReference type="EMBL" id="GIG78565.1"/>
    </source>
</evidence>
<dbReference type="PANTHER" id="PTHR10889:SF1">
    <property type="entry name" value="DEOXYRIBOSE-PHOSPHATE ALDOLASE"/>
    <property type="match status" value="1"/>
</dbReference>
<dbReference type="InterPro" id="IPR002915">
    <property type="entry name" value="DeoC/FbaB/LacD_aldolase"/>
</dbReference>
<dbReference type="HAMAP" id="MF_00114">
    <property type="entry name" value="DeoC_type1"/>
    <property type="match status" value="1"/>
</dbReference>
<dbReference type="Pfam" id="PF01791">
    <property type="entry name" value="DeoC"/>
    <property type="match status" value="1"/>
</dbReference>
<dbReference type="SMART" id="SM01133">
    <property type="entry name" value="DeoC"/>
    <property type="match status" value="1"/>
</dbReference>
<comment type="function">
    <text evidence="6 7">Catalyzes a reversible aldol reaction between acetaldehyde and D-glyceraldehyde 3-phosphate to generate 2-deoxy-D-ribose 5-phosphate.</text>
</comment>
<dbReference type="InterPro" id="IPR013785">
    <property type="entry name" value="Aldolase_TIM"/>
</dbReference>
<evidence type="ECO:0000256" key="2">
    <source>
        <dbReference type="ARBA" id="ARBA00022490"/>
    </source>
</evidence>
<proteinExistence type="inferred from homology"/>
<feature type="active site" description="Schiff-base intermediate with acetaldehyde" evidence="7">
    <location>
        <position position="161"/>
    </location>
</feature>
<evidence type="ECO:0000313" key="9">
    <source>
        <dbReference type="Proteomes" id="UP000630097"/>
    </source>
</evidence>